<evidence type="ECO:0000256" key="4">
    <source>
        <dbReference type="ARBA" id="ARBA00022741"/>
    </source>
</evidence>
<evidence type="ECO:0000259" key="6">
    <source>
        <dbReference type="PROSITE" id="PS50893"/>
    </source>
</evidence>
<dbReference type="PROSITE" id="PS50893">
    <property type="entry name" value="ABC_TRANSPORTER_2"/>
    <property type="match status" value="1"/>
</dbReference>
<dbReference type="Gene3D" id="3.40.50.300">
    <property type="entry name" value="P-loop containing nucleotide triphosphate hydrolases"/>
    <property type="match status" value="1"/>
</dbReference>
<organism evidence="7 8">
    <name type="scientific">Thauera mechernichensis</name>
    <dbReference type="NCBI Taxonomy" id="82788"/>
    <lineage>
        <taxon>Bacteria</taxon>
        <taxon>Pseudomonadati</taxon>
        <taxon>Pseudomonadota</taxon>
        <taxon>Betaproteobacteria</taxon>
        <taxon>Rhodocyclales</taxon>
        <taxon>Zoogloeaceae</taxon>
        <taxon>Thauera</taxon>
    </lineage>
</organism>
<dbReference type="InterPro" id="IPR050166">
    <property type="entry name" value="ABC_transporter_ATP-bind"/>
</dbReference>
<dbReference type="RefSeq" id="WP_277835026.1">
    <property type="nucleotide sequence ID" value="NZ_JARQZE010000019.1"/>
</dbReference>
<dbReference type="EMBL" id="JBHTMC010000036">
    <property type="protein sequence ID" value="MFD1265713.1"/>
    <property type="molecule type" value="Genomic_DNA"/>
</dbReference>
<dbReference type="SUPFAM" id="SSF52540">
    <property type="entry name" value="P-loop containing nucleoside triphosphate hydrolases"/>
    <property type="match status" value="1"/>
</dbReference>
<reference evidence="8" key="1">
    <citation type="journal article" date="2019" name="Int. J. Syst. Evol. Microbiol.">
        <title>The Global Catalogue of Microorganisms (GCM) 10K type strain sequencing project: providing services to taxonomists for standard genome sequencing and annotation.</title>
        <authorList>
            <consortium name="The Broad Institute Genomics Platform"/>
            <consortium name="The Broad Institute Genome Sequencing Center for Infectious Disease"/>
            <person name="Wu L."/>
            <person name="Ma J."/>
        </authorList>
    </citation>
    <scope>NUCLEOTIDE SEQUENCE [LARGE SCALE GENOMIC DNA]</scope>
    <source>
        <strain evidence="8">CCUG 48884</strain>
    </source>
</reference>
<keyword evidence="2" id="KW-0813">Transport</keyword>
<dbReference type="Proteomes" id="UP001597158">
    <property type="component" value="Unassembled WGS sequence"/>
</dbReference>
<accession>A0ABW3WLM6</accession>
<evidence type="ECO:0000256" key="3">
    <source>
        <dbReference type="ARBA" id="ARBA00022475"/>
    </source>
</evidence>
<dbReference type="Pfam" id="PF00005">
    <property type="entry name" value="ABC_tran"/>
    <property type="match status" value="1"/>
</dbReference>
<keyword evidence="3" id="KW-0472">Membrane</keyword>
<evidence type="ECO:0000256" key="2">
    <source>
        <dbReference type="ARBA" id="ARBA00022448"/>
    </source>
</evidence>
<evidence type="ECO:0000256" key="5">
    <source>
        <dbReference type="ARBA" id="ARBA00022840"/>
    </source>
</evidence>
<dbReference type="PANTHER" id="PTHR42788">
    <property type="entry name" value="TAURINE IMPORT ATP-BINDING PROTEIN-RELATED"/>
    <property type="match status" value="1"/>
</dbReference>
<proteinExistence type="inferred from homology"/>
<evidence type="ECO:0000313" key="8">
    <source>
        <dbReference type="Proteomes" id="UP001597158"/>
    </source>
</evidence>
<evidence type="ECO:0000313" key="7">
    <source>
        <dbReference type="EMBL" id="MFD1265713.1"/>
    </source>
</evidence>
<evidence type="ECO:0000256" key="1">
    <source>
        <dbReference type="ARBA" id="ARBA00005417"/>
    </source>
</evidence>
<dbReference type="PANTHER" id="PTHR42788:SF19">
    <property type="entry name" value="ALIPHATIC SULFONATES IMPORT ATP-BINDING PROTEIN SSUB 2"/>
    <property type="match status" value="1"/>
</dbReference>
<gene>
    <name evidence="7" type="ORF">ACFQ4M_19225</name>
</gene>
<keyword evidence="8" id="KW-1185">Reference proteome</keyword>
<dbReference type="InterPro" id="IPR003593">
    <property type="entry name" value="AAA+_ATPase"/>
</dbReference>
<comment type="similarity">
    <text evidence="1">Belongs to the ABC transporter superfamily.</text>
</comment>
<keyword evidence="5 7" id="KW-0067">ATP-binding</keyword>
<dbReference type="InterPro" id="IPR003439">
    <property type="entry name" value="ABC_transporter-like_ATP-bd"/>
</dbReference>
<dbReference type="GO" id="GO:0005524">
    <property type="term" value="F:ATP binding"/>
    <property type="evidence" value="ECO:0007669"/>
    <property type="project" value="UniProtKB-KW"/>
</dbReference>
<feature type="domain" description="ABC transporter" evidence="6">
    <location>
        <begin position="4"/>
        <end position="231"/>
    </location>
</feature>
<sequence>MLEIQIDHKRYPDRGGRPHLALSGLRLSVRQGEFVCVVGPSGCGKSTLLNIVGGLDRDMSGRVDLDGAFPEDIGFMFQEPRLMPWLSVLDNVLLVARAADPRAAAVVRERAVALLRAMELGDVLDAYPGRLSGGMMRRVALARAFVNEPQLLLMDEPFVSLDTPTANRLREMLVEQWQRCGASVLFVTHDLREALALADRVCFLSSAPARVVLEHEVELPRPRQPGCAEVGRLQEALLARHPDLLGGLPLAGHARANCEGDGHA</sequence>
<name>A0ABW3WLM6_9RHOO</name>
<dbReference type="PROSITE" id="PS00211">
    <property type="entry name" value="ABC_TRANSPORTER_1"/>
    <property type="match status" value="1"/>
</dbReference>
<dbReference type="InterPro" id="IPR027417">
    <property type="entry name" value="P-loop_NTPase"/>
</dbReference>
<comment type="caution">
    <text evidence="7">The sequence shown here is derived from an EMBL/GenBank/DDBJ whole genome shotgun (WGS) entry which is preliminary data.</text>
</comment>
<keyword evidence="3" id="KW-1003">Cell membrane</keyword>
<dbReference type="SMART" id="SM00382">
    <property type="entry name" value="AAA"/>
    <property type="match status" value="1"/>
</dbReference>
<keyword evidence="4" id="KW-0547">Nucleotide-binding</keyword>
<dbReference type="InterPro" id="IPR017871">
    <property type="entry name" value="ABC_transporter-like_CS"/>
</dbReference>
<protein>
    <submittedName>
        <fullName evidence="7">ABC transporter ATP-binding protein</fullName>
    </submittedName>
</protein>